<keyword evidence="1" id="KW-0479">Metal-binding</keyword>
<dbReference type="Proteomes" id="UP001497623">
    <property type="component" value="Unassembled WGS sequence"/>
</dbReference>
<keyword evidence="5" id="KW-0175">Coiled coil</keyword>
<comment type="caution">
    <text evidence="7">The sequence shown here is derived from an EMBL/GenBank/DDBJ whole genome shotgun (WGS) entry which is preliminary data.</text>
</comment>
<evidence type="ECO:0000313" key="8">
    <source>
        <dbReference type="Proteomes" id="UP001497623"/>
    </source>
</evidence>
<dbReference type="GO" id="GO:0008270">
    <property type="term" value="F:zinc ion binding"/>
    <property type="evidence" value="ECO:0007669"/>
    <property type="project" value="UniProtKB-KW"/>
</dbReference>
<keyword evidence="3" id="KW-0862">Zinc</keyword>
<reference evidence="7 8" key="1">
    <citation type="submission" date="2024-05" db="EMBL/GenBank/DDBJ databases">
        <authorList>
            <person name="Wallberg A."/>
        </authorList>
    </citation>
    <scope>NUCLEOTIDE SEQUENCE [LARGE SCALE GENOMIC DNA]</scope>
</reference>
<dbReference type="PROSITE" id="PS50089">
    <property type="entry name" value="ZF_RING_2"/>
    <property type="match status" value="1"/>
</dbReference>
<dbReference type="PROSITE" id="PS00518">
    <property type="entry name" value="ZF_RING_1"/>
    <property type="match status" value="1"/>
</dbReference>
<dbReference type="AlphaFoldDB" id="A0AAV2R5W5"/>
<dbReference type="SMART" id="SM00184">
    <property type="entry name" value="RING"/>
    <property type="match status" value="1"/>
</dbReference>
<evidence type="ECO:0000259" key="6">
    <source>
        <dbReference type="PROSITE" id="PS50089"/>
    </source>
</evidence>
<evidence type="ECO:0000256" key="3">
    <source>
        <dbReference type="ARBA" id="ARBA00022833"/>
    </source>
</evidence>
<dbReference type="InterPro" id="IPR013083">
    <property type="entry name" value="Znf_RING/FYVE/PHD"/>
</dbReference>
<name>A0AAV2R5W5_MEGNR</name>
<organism evidence="7 8">
    <name type="scientific">Meganyctiphanes norvegica</name>
    <name type="common">Northern krill</name>
    <name type="synonym">Thysanopoda norvegica</name>
    <dbReference type="NCBI Taxonomy" id="48144"/>
    <lineage>
        <taxon>Eukaryota</taxon>
        <taxon>Metazoa</taxon>
        <taxon>Ecdysozoa</taxon>
        <taxon>Arthropoda</taxon>
        <taxon>Crustacea</taxon>
        <taxon>Multicrustacea</taxon>
        <taxon>Malacostraca</taxon>
        <taxon>Eumalacostraca</taxon>
        <taxon>Eucarida</taxon>
        <taxon>Euphausiacea</taxon>
        <taxon>Euphausiidae</taxon>
        <taxon>Meganyctiphanes</taxon>
    </lineage>
</organism>
<keyword evidence="2 4" id="KW-0863">Zinc-finger</keyword>
<dbReference type="EMBL" id="CAXKWB010016811">
    <property type="protein sequence ID" value="CAL4117193.1"/>
    <property type="molecule type" value="Genomic_DNA"/>
</dbReference>
<evidence type="ECO:0000256" key="4">
    <source>
        <dbReference type="PROSITE-ProRule" id="PRU00175"/>
    </source>
</evidence>
<dbReference type="Pfam" id="PF13639">
    <property type="entry name" value="zf-RING_2"/>
    <property type="match status" value="1"/>
</dbReference>
<evidence type="ECO:0000256" key="5">
    <source>
        <dbReference type="SAM" id="Coils"/>
    </source>
</evidence>
<keyword evidence="8" id="KW-1185">Reference proteome</keyword>
<dbReference type="InterPro" id="IPR052667">
    <property type="entry name" value="E3_ubiquitin-ligase_RING"/>
</dbReference>
<evidence type="ECO:0000256" key="2">
    <source>
        <dbReference type="ARBA" id="ARBA00022771"/>
    </source>
</evidence>
<gene>
    <name evidence="7" type="ORF">MNOR_LOCUS21137</name>
</gene>
<dbReference type="PANTHER" id="PTHR47156">
    <property type="entry name" value="PROTEIN CBG20824"/>
    <property type="match status" value="1"/>
</dbReference>
<protein>
    <recommendedName>
        <fullName evidence="6">RING-type domain-containing protein</fullName>
    </recommendedName>
</protein>
<dbReference type="SUPFAM" id="SSF57845">
    <property type="entry name" value="B-box zinc-binding domain"/>
    <property type="match status" value="1"/>
</dbReference>
<evidence type="ECO:0000256" key="1">
    <source>
        <dbReference type="ARBA" id="ARBA00022723"/>
    </source>
</evidence>
<dbReference type="Gene3D" id="3.30.40.10">
    <property type="entry name" value="Zinc/RING finger domain, C3HC4 (zinc finger)"/>
    <property type="match status" value="1"/>
</dbReference>
<sequence>MEGIECIVCFSQYDEKEHRPRVMICGHTLCSLCLERAIREDGKKCPKCRKLYSASHVEELPVNFSLECVVKSLKISKSTKEVKPMECTKHKLPVKPNNSENAKVEKLPECPEHQLAVSHRCSAHKSWICQSCLIEDHSSGSCKIIPISEELNNKKSRQLVLAEPYLNRFEESCKKAKGYKEQYKKLIEGYGEDINIHERLIERLQEEIQRLKNSRMKIEGKLDIFDKKLGYLENKSSYDQAVISLRSSTTIRDVSKCSVNVQNEAEKLKALSHNIENETDLVVTHIFIWNHFDIGYQFFAISIEVGSSFHRGKHYD</sequence>
<feature type="coiled-coil region" evidence="5">
    <location>
        <begin position="187"/>
        <end position="221"/>
    </location>
</feature>
<proteinExistence type="predicted"/>
<feature type="non-terminal residue" evidence="7">
    <location>
        <position position="316"/>
    </location>
</feature>
<dbReference type="InterPro" id="IPR017907">
    <property type="entry name" value="Znf_RING_CS"/>
</dbReference>
<dbReference type="InterPro" id="IPR001841">
    <property type="entry name" value="Znf_RING"/>
</dbReference>
<dbReference type="SUPFAM" id="SSF57850">
    <property type="entry name" value="RING/U-box"/>
    <property type="match status" value="1"/>
</dbReference>
<accession>A0AAV2R5W5</accession>
<dbReference type="PANTHER" id="PTHR47156:SF10">
    <property type="entry name" value="E3 UBIQUITIN-PROTEIN LIGASE TRIM-21-RELATED"/>
    <property type="match status" value="1"/>
</dbReference>
<feature type="domain" description="RING-type" evidence="6">
    <location>
        <begin position="6"/>
        <end position="49"/>
    </location>
</feature>
<evidence type="ECO:0000313" key="7">
    <source>
        <dbReference type="EMBL" id="CAL4117193.1"/>
    </source>
</evidence>